<dbReference type="EMBL" id="LOXM01000302">
    <property type="protein sequence ID" value="KVG51747.1"/>
    <property type="molecule type" value="Genomic_DNA"/>
</dbReference>
<name>A0A103QLU2_9BURK</name>
<feature type="domain" description="DUF2134" evidence="1">
    <location>
        <begin position="58"/>
        <end position="164"/>
    </location>
</feature>
<sequence length="344" mass="34831">MTQNWIPDRIAQQNGSVALFFLMFLIPLLCFGALAIDVAWVTVVKNELQTAADAAALAGAAKLTSSGSTSLNWTQAAAAANSAVSLNRAAGASLSTGNVTTGYWNLARTPSVMQATTITPGTYDAPGIQVTVSRTTNVNGGQIPLLLAGLLGIPGASGSATAVAVVSSPGAIGAGGVFPVAVDQCVLSLYWNASTNLPLLDPLTNLPYELLITNGQMFGASCPTGAWTSFLTSANDVPTIAGLMQTGNPTQLSIGESIYLAPGAKTALYGSVPVGTTVLLPVVTQSATSSYVPIVGFAAFQIDASVGGSGKYIMGHFAAGYRPTVPVGGTGPNYGVYSPPKLAL</sequence>
<proteinExistence type="predicted"/>
<evidence type="ECO:0000313" key="2">
    <source>
        <dbReference type="EMBL" id="KVG51747.1"/>
    </source>
</evidence>
<protein>
    <submittedName>
        <fullName evidence="2">Pilus assembly protein TadE</fullName>
    </submittedName>
</protein>
<gene>
    <name evidence="2" type="ORF">WJ33_11005</name>
</gene>
<dbReference type="Pfam" id="PF09977">
    <property type="entry name" value="Tad_C"/>
    <property type="match status" value="1"/>
</dbReference>
<dbReference type="RefSeq" id="WP_059761175.1">
    <property type="nucleotide sequence ID" value="NZ_LOXM01000302.1"/>
</dbReference>
<organism evidence="2 3">
    <name type="scientific">Burkholderia ubonensis</name>
    <dbReference type="NCBI Taxonomy" id="101571"/>
    <lineage>
        <taxon>Bacteria</taxon>
        <taxon>Pseudomonadati</taxon>
        <taxon>Pseudomonadota</taxon>
        <taxon>Betaproteobacteria</taxon>
        <taxon>Burkholderiales</taxon>
        <taxon>Burkholderiaceae</taxon>
        <taxon>Burkholderia</taxon>
        <taxon>Burkholderia cepacia complex</taxon>
    </lineage>
</organism>
<accession>A0A103QLU2</accession>
<dbReference type="InterPro" id="IPR018705">
    <property type="entry name" value="DUF2134_membrane"/>
</dbReference>
<comment type="caution">
    <text evidence="2">The sequence shown here is derived from an EMBL/GenBank/DDBJ whole genome shotgun (WGS) entry which is preliminary data.</text>
</comment>
<evidence type="ECO:0000259" key="1">
    <source>
        <dbReference type="Pfam" id="PF09977"/>
    </source>
</evidence>
<dbReference type="AlphaFoldDB" id="A0A103QLU2"/>
<evidence type="ECO:0000313" key="3">
    <source>
        <dbReference type="Proteomes" id="UP000064029"/>
    </source>
</evidence>
<dbReference type="Proteomes" id="UP000064029">
    <property type="component" value="Unassembled WGS sequence"/>
</dbReference>
<reference evidence="2 3" key="1">
    <citation type="submission" date="2015-11" db="EMBL/GenBank/DDBJ databases">
        <title>Expanding the genomic diversity of Burkholderia species for the development of highly accurate diagnostics.</title>
        <authorList>
            <person name="Sahl J."/>
            <person name="Keim P."/>
            <person name="Wagner D."/>
        </authorList>
    </citation>
    <scope>NUCLEOTIDE SEQUENCE [LARGE SCALE GENOMIC DNA]</scope>
    <source>
        <strain evidence="2 3">MSMB2036</strain>
    </source>
</reference>